<feature type="repeat" description="PPR" evidence="2">
    <location>
        <begin position="332"/>
        <end position="367"/>
    </location>
</feature>
<dbReference type="Proteomes" id="UP001280581">
    <property type="component" value="Unassembled WGS sequence"/>
</dbReference>
<dbReference type="PANTHER" id="PTHR47941">
    <property type="entry name" value="PENTATRICOPEPTIDE REPEAT-CONTAINING PROTEIN 3, MITOCHONDRIAL"/>
    <property type="match status" value="1"/>
</dbReference>
<evidence type="ECO:0008006" key="5">
    <source>
        <dbReference type="Google" id="ProtNLM"/>
    </source>
</evidence>
<dbReference type="EMBL" id="WVTA01000002">
    <property type="protein sequence ID" value="KAK3216509.1"/>
    <property type="molecule type" value="Genomic_DNA"/>
</dbReference>
<evidence type="ECO:0000256" key="2">
    <source>
        <dbReference type="PROSITE-ProRule" id="PRU00708"/>
    </source>
</evidence>
<evidence type="ECO:0000313" key="4">
    <source>
        <dbReference type="Proteomes" id="UP001280581"/>
    </source>
</evidence>
<dbReference type="Pfam" id="PF01535">
    <property type="entry name" value="PPR"/>
    <property type="match status" value="2"/>
</dbReference>
<dbReference type="InterPro" id="IPR002885">
    <property type="entry name" value="PPR_rpt"/>
</dbReference>
<protein>
    <recommendedName>
        <fullName evidence="5">Pentatricopeptide repeat protein</fullName>
    </recommendedName>
</protein>
<dbReference type="InterPro" id="IPR011990">
    <property type="entry name" value="TPR-like_helical_dom_sf"/>
</dbReference>
<dbReference type="AlphaFoldDB" id="A0AAN6M8E6"/>
<keyword evidence="4" id="KW-1185">Reference proteome</keyword>
<keyword evidence="1" id="KW-0677">Repeat</keyword>
<evidence type="ECO:0000256" key="1">
    <source>
        <dbReference type="ARBA" id="ARBA00022737"/>
    </source>
</evidence>
<name>A0AAN6M8E6_9PLEO</name>
<comment type="caution">
    <text evidence="3">The sequence shown here is derived from an EMBL/GenBank/DDBJ whole genome shotgun (WGS) entry which is preliminary data.</text>
</comment>
<dbReference type="Gene3D" id="1.25.40.10">
    <property type="entry name" value="Tetratricopeptide repeat domain"/>
    <property type="match status" value="1"/>
</dbReference>
<dbReference type="PROSITE" id="PS51375">
    <property type="entry name" value="PPR"/>
    <property type="match status" value="2"/>
</dbReference>
<dbReference type="NCBIfam" id="TIGR00756">
    <property type="entry name" value="PPR"/>
    <property type="match status" value="1"/>
</dbReference>
<feature type="repeat" description="PPR" evidence="2">
    <location>
        <begin position="241"/>
        <end position="275"/>
    </location>
</feature>
<sequence length="394" mass="44532">MKKRFTRADLRALVDHYSVDAKAEPEEEDEGPGVWDVADYKHEPWTPNDFKVFDTIDKLEETLKREEPSHDDIYATYRQLPEPRVPYLTLPVIRDMLHILSIVERPDLLSMQRYLSILDDMKHANIPITASEYTSAIHYAGRSLGVVGPDDLQSALHLWRDMEKRANIKGSHVTFNVLFDIAVKAGKFTLAELFLKELTSRGLQFYRHFRVTLLYYHGVMKNGSGVRSVYQEMVTAGDIVDTVVMNAVIAALFRAGEPSAAEHVFERMKRLDATGSLSAPSFRHGALTFSQGRTWRARRALGLALTHHGNRLKAEDEEAHKALQAWASIAPNSHTYSLLIRHHAISTGNIDRVNELLREMGYNGVPLQGSIFVVIFQGFATYGGEGWAGYHVDE</sequence>
<proteinExistence type="predicted"/>
<gene>
    <name evidence="3" type="ORF">GRF29_8g3448929</name>
</gene>
<organism evidence="3 4">
    <name type="scientific">Pseudopithomyces chartarum</name>
    <dbReference type="NCBI Taxonomy" id="1892770"/>
    <lineage>
        <taxon>Eukaryota</taxon>
        <taxon>Fungi</taxon>
        <taxon>Dikarya</taxon>
        <taxon>Ascomycota</taxon>
        <taxon>Pezizomycotina</taxon>
        <taxon>Dothideomycetes</taxon>
        <taxon>Pleosporomycetidae</taxon>
        <taxon>Pleosporales</taxon>
        <taxon>Massarineae</taxon>
        <taxon>Didymosphaeriaceae</taxon>
        <taxon>Pseudopithomyces</taxon>
    </lineage>
</organism>
<evidence type="ECO:0000313" key="3">
    <source>
        <dbReference type="EMBL" id="KAK3216509.1"/>
    </source>
</evidence>
<reference evidence="3 4" key="1">
    <citation type="submission" date="2021-02" db="EMBL/GenBank/DDBJ databases">
        <title>Genome assembly of Pseudopithomyces chartarum.</title>
        <authorList>
            <person name="Jauregui R."/>
            <person name="Singh J."/>
            <person name="Voisey C."/>
        </authorList>
    </citation>
    <scope>NUCLEOTIDE SEQUENCE [LARGE SCALE GENOMIC DNA]</scope>
    <source>
        <strain evidence="3 4">AGR01</strain>
    </source>
</reference>
<accession>A0AAN6M8E6</accession>